<accession>A0A4R0RP60</accession>
<gene>
    <name evidence="2" type="ORF">EIP91_009342</name>
</gene>
<dbReference type="Proteomes" id="UP000292702">
    <property type="component" value="Unassembled WGS sequence"/>
</dbReference>
<proteinExistence type="predicted"/>
<dbReference type="Gene3D" id="1.20.1280.50">
    <property type="match status" value="1"/>
</dbReference>
<reference evidence="2 3" key="1">
    <citation type="submission" date="2018-11" db="EMBL/GenBank/DDBJ databases">
        <title>Genome assembly of Steccherinum ochraceum LE-BIN_3174, the white-rot fungus of the Steccherinaceae family (The Residual Polyporoid clade, Polyporales, Basidiomycota).</title>
        <authorList>
            <person name="Fedorova T.V."/>
            <person name="Glazunova O.A."/>
            <person name="Landesman E.O."/>
            <person name="Moiseenko K.V."/>
            <person name="Psurtseva N.V."/>
            <person name="Savinova O.S."/>
            <person name="Shakhova N.V."/>
            <person name="Tyazhelova T.V."/>
            <person name="Vasina D.V."/>
        </authorList>
    </citation>
    <scope>NUCLEOTIDE SEQUENCE [LARGE SCALE GENOMIC DNA]</scope>
    <source>
        <strain evidence="2 3">LE-BIN_3174</strain>
    </source>
</reference>
<protein>
    <recommendedName>
        <fullName evidence="1">F-box domain-containing protein</fullName>
    </recommendedName>
</protein>
<evidence type="ECO:0000259" key="1">
    <source>
        <dbReference type="Pfam" id="PF12937"/>
    </source>
</evidence>
<comment type="caution">
    <text evidence="2">The sequence shown here is derived from an EMBL/GenBank/DDBJ whole genome shotgun (WGS) entry which is preliminary data.</text>
</comment>
<keyword evidence="3" id="KW-1185">Reference proteome</keyword>
<dbReference type="OrthoDB" id="2747316at2759"/>
<dbReference type="Pfam" id="PF12937">
    <property type="entry name" value="F-box-like"/>
    <property type="match status" value="1"/>
</dbReference>
<evidence type="ECO:0000313" key="3">
    <source>
        <dbReference type="Proteomes" id="UP000292702"/>
    </source>
</evidence>
<dbReference type="AlphaFoldDB" id="A0A4R0RP60"/>
<evidence type="ECO:0000313" key="2">
    <source>
        <dbReference type="EMBL" id="TCD68952.1"/>
    </source>
</evidence>
<organism evidence="2 3">
    <name type="scientific">Steccherinum ochraceum</name>
    <dbReference type="NCBI Taxonomy" id="92696"/>
    <lineage>
        <taxon>Eukaryota</taxon>
        <taxon>Fungi</taxon>
        <taxon>Dikarya</taxon>
        <taxon>Basidiomycota</taxon>
        <taxon>Agaricomycotina</taxon>
        <taxon>Agaricomycetes</taxon>
        <taxon>Polyporales</taxon>
        <taxon>Steccherinaceae</taxon>
        <taxon>Steccherinum</taxon>
    </lineage>
</organism>
<feature type="domain" description="F-box" evidence="1">
    <location>
        <begin position="44"/>
        <end position="112"/>
    </location>
</feature>
<sequence length="750" mass="83927">MSDSTLGNADETASQNLQTVEELITQQYAGLVALKVRRNALLPISRLPPEVLSEIFLQCRAAMDTYIADYFDRDLADTPAFPYPWMAAITHVCHQWREVAMNTHELWATIHLGYPRRAVTDTWIARSIPACLDLDTFSYAECDESDAPTILRVAVPLLQRARSITLKLPQNLYKNLPRRFPTSFPDLEHLSLHKGMFMSDSRRPVSTFLIHSSTPKLKSLFIRGYTIPWSPSLLPKTLVDLEILHPYPQSTAPDVARAIARLGNLRRLVLHFVLTSPSPDDHARRYPHVASPISLPYLEELTIKSTAQSVLEFLTHLHTPPSTRISLDLTGTLKTRQHSDKRATLFALHAKLAAQAGLPNLNAPSPEDSVNIHSVIAPLIPKLPVGDRLASDTLTLGTDIAFSRTDSLPHSEPRKTTVFSLHCYLDGSDERKAPILMQILCANTPMAGITEMVVSGLEFREGSLKTTWQNIFQKLPDLETLRFAHYAEPSKANLDLAIDWLFNEDGRRLNRLVFEDVDFGERRDDGRPTFDVAVDLYYHREKIDVVVLERCADVWEGSVEELQETVSKVEWDMWEEPDDSDIDDIEALPVNASIRAEIQKVQAKDASSMGLGSGYSGYSGYLSRKHSIAQSSPMFNFILAIHAQFLLSITYASRDFKPCLSSTFAIPLPNTRLVIVRLHGTIDQFRDRNSRNVGAVSNIASAATKIGVTEWMAFEVTLRYVSSGIAPMTIHSSIPSHRVASMSSDPLTLL</sequence>
<dbReference type="EMBL" id="RWJN01000053">
    <property type="protein sequence ID" value="TCD68952.1"/>
    <property type="molecule type" value="Genomic_DNA"/>
</dbReference>
<dbReference type="InterPro" id="IPR001810">
    <property type="entry name" value="F-box_dom"/>
</dbReference>
<name>A0A4R0RP60_9APHY</name>